<proteinExistence type="predicted"/>
<dbReference type="EMBL" id="CAQQ02067038">
    <property type="status" value="NOT_ANNOTATED_CDS"/>
    <property type="molecule type" value="Genomic_DNA"/>
</dbReference>
<dbReference type="EnsemblMetazoa" id="MESCA007913-RA">
    <property type="protein sequence ID" value="MESCA007913-PA"/>
    <property type="gene ID" value="MESCA007913"/>
</dbReference>
<evidence type="ECO:0000313" key="2">
    <source>
        <dbReference type="Proteomes" id="UP000015102"/>
    </source>
</evidence>
<dbReference type="EMBL" id="CAQQ02067039">
    <property type="status" value="NOT_ANNOTATED_CDS"/>
    <property type="molecule type" value="Genomic_DNA"/>
</dbReference>
<name>T1GVU6_MEGSC</name>
<dbReference type="EMBL" id="CAQQ02067037">
    <property type="status" value="NOT_ANNOTATED_CDS"/>
    <property type="molecule type" value="Genomic_DNA"/>
</dbReference>
<dbReference type="STRING" id="36166.T1GVU6"/>
<reference evidence="1" key="2">
    <citation type="submission" date="2015-06" db="UniProtKB">
        <authorList>
            <consortium name="EnsemblMetazoa"/>
        </authorList>
    </citation>
    <scope>IDENTIFICATION</scope>
</reference>
<dbReference type="PANTHER" id="PTHR23278:SF19">
    <property type="entry name" value="OBSCURIN"/>
    <property type="match status" value="1"/>
</dbReference>
<evidence type="ECO:0000313" key="1">
    <source>
        <dbReference type="EnsemblMetazoa" id="MESCA007913-PA"/>
    </source>
</evidence>
<protein>
    <submittedName>
        <fullName evidence="1">Uncharacterized protein</fullName>
    </submittedName>
</protein>
<accession>T1GVU6</accession>
<reference evidence="2" key="1">
    <citation type="submission" date="2013-02" db="EMBL/GenBank/DDBJ databases">
        <authorList>
            <person name="Hughes D."/>
        </authorList>
    </citation>
    <scope>NUCLEOTIDE SEQUENCE</scope>
    <source>
        <strain>Durham</strain>
        <strain evidence="2">NC isolate 2 -- Noor lab</strain>
    </source>
</reference>
<dbReference type="EMBL" id="CAQQ02067036">
    <property type="status" value="NOT_ANNOTATED_CDS"/>
    <property type="molecule type" value="Genomic_DNA"/>
</dbReference>
<sequence length="82" mass="9332">MDDITAAKKIYNASEEGERRRGPQRARWEMDYGTIMCWAENHVGQQKDPCVFHLIAAGKPEIPTNCTVVNQTSESLEVYCIE</sequence>
<keyword evidence="2" id="KW-1185">Reference proteome</keyword>
<organism evidence="1 2">
    <name type="scientific">Megaselia scalaris</name>
    <name type="common">Humpbacked fly</name>
    <name type="synonym">Phora scalaris</name>
    <dbReference type="NCBI Taxonomy" id="36166"/>
    <lineage>
        <taxon>Eukaryota</taxon>
        <taxon>Metazoa</taxon>
        <taxon>Ecdysozoa</taxon>
        <taxon>Arthropoda</taxon>
        <taxon>Hexapoda</taxon>
        <taxon>Insecta</taxon>
        <taxon>Pterygota</taxon>
        <taxon>Neoptera</taxon>
        <taxon>Endopterygota</taxon>
        <taxon>Diptera</taxon>
        <taxon>Brachycera</taxon>
        <taxon>Muscomorpha</taxon>
        <taxon>Platypezoidea</taxon>
        <taxon>Phoridae</taxon>
        <taxon>Megaseliini</taxon>
        <taxon>Megaselia</taxon>
    </lineage>
</organism>
<dbReference type="AlphaFoldDB" id="T1GVU6"/>
<dbReference type="PANTHER" id="PTHR23278">
    <property type="entry name" value="SIDESTEP PROTEIN"/>
    <property type="match status" value="1"/>
</dbReference>
<dbReference type="Proteomes" id="UP000015102">
    <property type="component" value="Unassembled WGS sequence"/>
</dbReference>
<dbReference type="HOGENOM" id="CLU_2564995_0_0_1"/>